<evidence type="ECO:0000313" key="3">
    <source>
        <dbReference type="Proteomes" id="UP001597049"/>
    </source>
</evidence>
<proteinExistence type="predicted"/>
<dbReference type="RefSeq" id="WP_379656315.1">
    <property type="nucleotide sequence ID" value="NZ_JBHTIV010000002.1"/>
</dbReference>
<keyword evidence="2" id="KW-0255">Endonuclease</keyword>
<comment type="caution">
    <text evidence="2">The sequence shown here is derived from an EMBL/GenBank/DDBJ whole genome shotgun (WGS) entry which is preliminary data.</text>
</comment>
<dbReference type="Proteomes" id="UP001597049">
    <property type="component" value="Unassembled WGS sequence"/>
</dbReference>
<dbReference type="Gene3D" id="1.10.30.50">
    <property type="match status" value="1"/>
</dbReference>
<evidence type="ECO:0000259" key="1">
    <source>
        <dbReference type="Pfam" id="PF13395"/>
    </source>
</evidence>
<organism evidence="2 3">
    <name type="scientific">Psychroflexus salinarum</name>
    <dbReference type="NCBI Taxonomy" id="546024"/>
    <lineage>
        <taxon>Bacteria</taxon>
        <taxon>Pseudomonadati</taxon>
        <taxon>Bacteroidota</taxon>
        <taxon>Flavobacteriia</taxon>
        <taxon>Flavobacteriales</taxon>
        <taxon>Flavobacteriaceae</taxon>
        <taxon>Psychroflexus</taxon>
    </lineage>
</organism>
<evidence type="ECO:0000313" key="2">
    <source>
        <dbReference type="EMBL" id="MFD0930973.1"/>
    </source>
</evidence>
<dbReference type="InterPro" id="IPR003615">
    <property type="entry name" value="HNH_nuc"/>
</dbReference>
<keyword evidence="2" id="KW-0378">Hydrolase</keyword>
<dbReference type="EMBL" id="JBHTIV010000002">
    <property type="protein sequence ID" value="MFD0930973.1"/>
    <property type="molecule type" value="Genomic_DNA"/>
</dbReference>
<reference evidence="3" key="1">
    <citation type="journal article" date="2019" name="Int. J. Syst. Evol. Microbiol.">
        <title>The Global Catalogue of Microorganisms (GCM) 10K type strain sequencing project: providing services to taxonomists for standard genome sequencing and annotation.</title>
        <authorList>
            <consortium name="The Broad Institute Genomics Platform"/>
            <consortium name="The Broad Institute Genome Sequencing Center for Infectious Disease"/>
            <person name="Wu L."/>
            <person name="Ma J."/>
        </authorList>
    </citation>
    <scope>NUCLEOTIDE SEQUENCE [LARGE SCALE GENOMIC DNA]</scope>
    <source>
        <strain evidence="3">CCUG 56752</strain>
    </source>
</reference>
<protein>
    <submittedName>
        <fullName evidence="2">HNH endonuclease domain-containing protein</fullName>
    </submittedName>
</protein>
<accession>A0ABW3GKR0</accession>
<gene>
    <name evidence="2" type="ORF">ACFQ0R_00020</name>
</gene>
<keyword evidence="2" id="KW-0540">Nuclease</keyword>
<dbReference type="GO" id="GO:0004519">
    <property type="term" value="F:endonuclease activity"/>
    <property type="evidence" value="ECO:0007669"/>
    <property type="project" value="UniProtKB-KW"/>
</dbReference>
<feature type="domain" description="HNH nuclease" evidence="1">
    <location>
        <begin position="263"/>
        <end position="301"/>
    </location>
</feature>
<keyword evidence="3" id="KW-1185">Reference proteome</keyword>
<sequence length="371" mass="43488">MDRKIFSNISKIIERDSKSSTYKFALLRGTIDIIQDNSPYIDIRENRVHIPTGLLIEKWLLYYYPILESKTKIPQINSNANLAFELQFIKLIENYKSRGGFSAFYNDLKNKGIPADLKTDFFKLTKELRNTITKMPMRYIGRSINHEFYSVYVRENTTRLSNSSGIDIERLINDFGSFSIPIEYYEAFKLLGSFINGQDSILFQWAEFSVNASNNNLSTEKVLSEVLKSPITERDILESKKLYKSILEKTGKVYCVWTGKKLNKYDVDHVIPFSVWKNNDLWNLLPSSSSLNRNSKKDKIPPPIMIEKQKDLILDYWDIIYKEQSNRFKKEIQIALLGNHPFSVWKEKGIEQLQESCNYLIENRGFEEWKI</sequence>
<name>A0ABW3GKR0_9FLAO</name>
<dbReference type="Pfam" id="PF13395">
    <property type="entry name" value="HNH_4"/>
    <property type="match status" value="1"/>
</dbReference>